<evidence type="ECO:0000256" key="1">
    <source>
        <dbReference type="ARBA" id="ARBA00022574"/>
    </source>
</evidence>
<dbReference type="InterPro" id="IPR015943">
    <property type="entry name" value="WD40/YVTN_repeat-like_dom_sf"/>
</dbReference>
<dbReference type="EMBL" id="JAVRRA010027879">
    <property type="protein sequence ID" value="KAK5049691.1"/>
    <property type="molecule type" value="Genomic_DNA"/>
</dbReference>
<evidence type="ECO:0000313" key="3">
    <source>
        <dbReference type="EMBL" id="KAK5049691.1"/>
    </source>
</evidence>
<dbReference type="SMART" id="SM00320">
    <property type="entry name" value="WD40"/>
    <property type="match status" value="2"/>
</dbReference>
<sequence length="96" mass="10663">MSTAQFELSDPPTDVVSAVKFAPGSSTRLLVSSWDKCVYLYDTHEKEGGRLIRKFEDRAPVLDVCFGKDNNEAFTAGLDWEVKRYESHSISGKSSG</sequence>
<dbReference type="PANTHER" id="PTHR10971">
    <property type="entry name" value="MRNA EXPORT FACTOR AND BUB3"/>
    <property type="match status" value="1"/>
</dbReference>
<dbReference type="Gene3D" id="2.130.10.10">
    <property type="entry name" value="YVTN repeat-like/Quinoprotein amine dehydrogenase"/>
    <property type="match status" value="1"/>
</dbReference>
<dbReference type="Proteomes" id="UP001357485">
    <property type="component" value="Unassembled WGS sequence"/>
</dbReference>
<gene>
    <name evidence="3" type="primary">BUB3_2</name>
    <name evidence="3" type="ORF">LTR16_010939</name>
</gene>
<dbReference type="InterPro" id="IPR036322">
    <property type="entry name" value="WD40_repeat_dom_sf"/>
</dbReference>
<evidence type="ECO:0000313" key="4">
    <source>
        <dbReference type="Proteomes" id="UP001357485"/>
    </source>
</evidence>
<comment type="caution">
    <text evidence="3">The sequence shown here is derived from an EMBL/GenBank/DDBJ whole genome shotgun (WGS) entry which is preliminary data.</text>
</comment>
<reference evidence="3 4" key="1">
    <citation type="submission" date="2023-08" db="EMBL/GenBank/DDBJ databases">
        <title>Black Yeasts Isolated from many extreme environments.</title>
        <authorList>
            <person name="Coleine C."/>
            <person name="Stajich J.E."/>
            <person name="Selbmann L."/>
        </authorList>
    </citation>
    <scope>NUCLEOTIDE SEQUENCE [LARGE SCALE GENOMIC DNA]</scope>
    <source>
        <strain evidence="3 4">CCFEE 536</strain>
    </source>
</reference>
<proteinExistence type="predicted"/>
<accession>A0ABR0IVS8</accession>
<protein>
    <submittedName>
        <fullName evidence="3">Mitotic spindle checkpoint protein Bub3</fullName>
    </submittedName>
</protein>
<evidence type="ECO:0000256" key="2">
    <source>
        <dbReference type="ARBA" id="ARBA00022737"/>
    </source>
</evidence>
<name>A0ABR0IVS8_9PEZI</name>
<keyword evidence="2" id="KW-0677">Repeat</keyword>
<dbReference type="SUPFAM" id="SSF50978">
    <property type="entry name" value="WD40 repeat-like"/>
    <property type="match status" value="1"/>
</dbReference>
<keyword evidence="4" id="KW-1185">Reference proteome</keyword>
<dbReference type="Pfam" id="PF00400">
    <property type="entry name" value="WD40"/>
    <property type="match status" value="1"/>
</dbReference>
<dbReference type="InterPro" id="IPR001680">
    <property type="entry name" value="WD40_rpt"/>
</dbReference>
<keyword evidence="1" id="KW-0853">WD repeat</keyword>
<organism evidence="3 4">
    <name type="scientific">Cryomyces antarcticus</name>
    <dbReference type="NCBI Taxonomy" id="329879"/>
    <lineage>
        <taxon>Eukaryota</taxon>
        <taxon>Fungi</taxon>
        <taxon>Dikarya</taxon>
        <taxon>Ascomycota</taxon>
        <taxon>Pezizomycotina</taxon>
        <taxon>Dothideomycetes</taxon>
        <taxon>Dothideomycetes incertae sedis</taxon>
        <taxon>Cryomyces</taxon>
    </lineage>
</organism>